<evidence type="ECO:0000256" key="2">
    <source>
        <dbReference type="ARBA" id="ARBA00023157"/>
    </source>
</evidence>
<feature type="domain" description="CUB" evidence="5">
    <location>
        <begin position="25"/>
        <end position="136"/>
    </location>
</feature>
<dbReference type="PANTHER" id="PTHR24251:SF37">
    <property type="entry name" value="CUB DOMAIN-CONTAINING PROTEIN"/>
    <property type="match status" value="1"/>
</dbReference>
<evidence type="ECO:0000256" key="3">
    <source>
        <dbReference type="PROSITE-ProRule" id="PRU00059"/>
    </source>
</evidence>
<feature type="disulfide bond" evidence="3">
    <location>
        <begin position="25"/>
        <end position="52"/>
    </location>
</feature>
<evidence type="ECO:0000256" key="4">
    <source>
        <dbReference type="SAM" id="SignalP"/>
    </source>
</evidence>
<feature type="signal peptide" evidence="4">
    <location>
        <begin position="1"/>
        <end position="17"/>
    </location>
</feature>
<comment type="caution">
    <text evidence="6">The sequence shown here is derived from an EMBL/GenBank/DDBJ whole genome shotgun (WGS) entry which is preliminary data.</text>
</comment>
<dbReference type="AlphaFoldDB" id="A0A4U5NTX5"/>
<comment type="caution">
    <text evidence="3">Lacks conserved residue(s) required for the propagation of feature annotation.</text>
</comment>
<sequence>MVLPLVLLALHSSIALAQWVPSTNCPKQHYNDDHGVIYSPNFPQNYDNNDNCTYTITVLTGKRVELIFFAFRSEACCDTLNVYDGDVPDSRHRLASLSGDNHEGRIFQSSANELTLEFISDITVVNQGFYAKYHTLTGNASTTPPTTTCTNVTLTTHFGFVTSPNWPSDYPNGVTCSSVIDAGYGKTVSFEILDMDIEPCCDFLNIYDGNTTSASAQLASVNGLLQNLKQKKFKSTGASLLT</sequence>
<evidence type="ECO:0000256" key="1">
    <source>
        <dbReference type="ARBA" id="ARBA00022737"/>
    </source>
</evidence>
<accession>A0A4U5NTX5</accession>
<feature type="chain" id="PRO_5020848365" description="CUB domain-containing protein" evidence="4">
    <location>
        <begin position="18"/>
        <end position="242"/>
    </location>
</feature>
<dbReference type="Proteomes" id="UP000298663">
    <property type="component" value="Unassembled WGS sequence"/>
</dbReference>
<organism evidence="6 7">
    <name type="scientific">Steinernema carpocapsae</name>
    <name type="common">Entomopathogenic nematode</name>
    <dbReference type="NCBI Taxonomy" id="34508"/>
    <lineage>
        <taxon>Eukaryota</taxon>
        <taxon>Metazoa</taxon>
        <taxon>Ecdysozoa</taxon>
        <taxon>Nematoda</taxon>
        <taxon>Chromadorea</taxon>
        <taxon>Rhabditida</taxon>
        <taxon>Tylenchina</taxon>
        <taxon>Panagrolaimomorpha</taxon>
        <taxon>Strongyloidoidea</taxon>
        <taxon>Steinernematidae</taxon>
        <taxon>Steinernema</taxon>
    </lineage>
</organism>
<reference evidence="6 7" key="1">
    <citation type="journal article" date="2015" name="Genome Biol.">
        <title>Comparative genomics of Steinernema reveals deeply conserved gene regulatory networks.</title>
        <authorList>
            <person name="Dillman A.R."/>
            <person name="Macchietto M."/>
            <person name="Porter C.F."/>
            <person name="Rogers A."/>
            <person name="Williams B."/>
            <person name="Antoshechkin I."/>
            <person name="Lee M.M."/>
            <person name="Goodwin Z."/>
            <person name="Lu X."/>
            <person name="Lewis E.E."/>
            <person name="Goodrich-Blair H."/>
            <person name="Stock S.P."/>
            <person name="Adams B.J."/>
            <person name="Sternberg P.W."/>
            <person name="Mortazavi A."/>
        </authorList>
    </citation>
    <scope>NUCLEOTIDE SEQUENCE [LARGE SCALE GENOMIC DNA]</scope>
    <source>
        <strain evidence="6 7">ALL</strain>
    </source>
</reference>
<feature type="disulfide bond" evidence="3">
    <location>
        <begin position="149"/>
        <end position="176"/>
    </location>
</feature>
<dbReference type="PANTHER" id="PTHR24251">
    <property type="entry name" value="OVOCHYMASE-RELATED"/>
    <property type="match status" value="1"/>
</dbReference>
<reference evidence="6 7" key="2">
    <citation type="journal article" date="2019" name="G3 (Bethesda)">
        <title>Hybrid Assembly of the Genome of the Entomopathogenic Nematode Steinernema carpocapsae Identifies the X-Chromosome.</title>
        <authorList>
            <person name="Serra L."/>
            <person name="Macchietto M."/>
            <person name="Macias-Munoz A."/>
            <person name="McGill C.J."/>
            <person name="Rodriguez I.M."/>
            <person name="Rodriguez B."/>
            <person name="Murad R."/>
            <person name="Mortazavi A."/>
        </authorList>
    </citation>
    <scope>NUCLEOTIDE SEQUENCE [LARGE SCALE GENOMIC DNA]</scope>
    <source>
        <strain evidence="6 7">ALL</strain>
    </source>
</reference>
<dbReference type="CDD" id="cd00041">
    <property type="entry name" value="CUB"/>
    <property type="match status" value="2"/>
</dbReference>
<dbReference type="PROSITE" id="PS01180">
    <property type="entry name" value="CUB"/>
    <property type="match status" value="2"/>
</dbReference>
<dbReference type="EMBL" id="AZBU02000003">
    <property type="protein sequence ID" value="TKR86583.1"/>
    <property type="molecule type" value="Genomic_DNA"/>
</dbReference>
<dbReference type="STRING" id="34508.A0A4U5NTX5"/>
<keyword evidence="2 3" id="KW-1015">Disulfide bond</keyword>
<name>A0A4U5NTX5_STECR</name>
<dbReference type="OrthoDB" id="6365689at2759"/>
<dbReference type="InterPro" id="IPR035914">
    <property type="entry name" value="Sperma_CUB_dom_sf"/>
</dbReference>
<dbReference type="Gene3D" id="2.60.120.290">
    <property type="entry name" value="Spermadhesin, CUB domain"/>
    <property type="match status" value="2"/>
</dbReference>
<proteinExistence type="predicted"/>
<dbReference type="Pfam" id="PF00431">
    <property type="entry name" value="CUB"/>
    <property type="match status" value="2"/>
</dbReference>
<dbReference type="SUPFAM" id="SSF49854">
    <property type="entry name" value="Spermadhesin, CUB domain"/>
    <property type="match status" value="2"/>
</dbReference>
<protein>
    <recommendedName>
        <fullName evidence="5">CUB domain-containing protein</fullName>
    </recommendedName>
</protein>
<dbReference type="InterPro" id="IPR000859">
    <property type="entry name" value="CUB_dom"/>
</dbReference>
<keyword evidence="7" id="KW-1185">Reference proteome</keyword>
<dbReference type="SMART" id="SM00042">
    <property type="entry name" value="CUB"/>
    <property type="match status" value="2"/>
</dbReference>
<evidence type="ECO:0000313" key="6">
    <source>
        <dbReference type="EMBL" id="TKR86583.1"/>
    </source>
</evidence>
<evidence type="ECO:0000259" key="5">
    <source>
        <dbReference type="PROSITE" id="PS01180"/>
    </source>
</evidence>
<gene>
    <name evidence="6" type="ORF">L596_011150</name>
</gene>
<keyword evidence="1" id="KW-0677">Repeat</keyword>
<feature type="domain" description="CUB" evidence="5">
    <location>
        <begin position="149"/>
        <end position="242"/>
    </location>
</feature>
<evidence type="ECO:0000313" key="7">
    <source>
        <dbReference type="Proteomes" id="UP000298663"/>
    </source>
</evidence>
<keyword evidence="4" id="KW-0732">Signal</keyword>